<dbReference type="Proteomes" id="UP000230852">
    <property type="component" value="Unassembled WGS sequence"/>
</dbReference>
<feature type="coiled-coil region" evidence="1">
    <location>
        <begin position="5"/>
        <end position="39"/>
    </location>
</feature>
<reference evidence="3" key="1">
    <citation type="submission" date="2017-09" db="EMBL/GenBank/DDBJ databases">
        <title>Depth-based differentiation of microbial function through sediment-hosted aquifers and enrichment of novel symbionts in the deep terrestrial subsurface.</title>
        <authorList>
            <person name="Probst A.J."/>
            <person name="Ladd B."/>
            <person name="Jarett J.K."/>
            <person name="Geller-Mcgrath D.E."/>
            <person name="Sieber C.M.K."/>
            <person name="Emerson J.B."/>
            <person name="Anantharaman K."/>
            <person name="Thomas B.C."/>
            <person name="Malmstrom R."/>
            <person name="Stieglmeier M."/>
            <person name="Klingl A."/>
            <person name="Woyke T."/>
            <person name="Ryan C.M."/>
            <person name="Banfield J.F."/>
        </authorList>
    </citation>
    <scope>NUCLEOTIDE SEQUENCE [LARGE SCALE GENOMIC DNA]</scope>
</reference>
<dbReference type="EMBL" id="PFBU01000025">
    <property type="protein sequence ID" value="PIR78461.1"/>
    <property type="molecule type" value="Genomic_DNA"/>
</dbReference>
<evidence type="ECO:0000313" key="3">
    <source>
        <dbReference type="Proteomes" id="UP000230852"/>
    </source>
</evidence>
<evidence type="ECO:0000313" key="2">
    <source>
        <dbReference type="EMBL" id="PIR78461.1"/>
    </source>
</evidence>
<gene>
    <name evidence="2" type="ORF">COU28_01335</name>
</gene>
<comment type="caution">
    <text evidence="2">The sequence shown here is derived from an EMBL/GenBank/DDBJ whole genome shotgun (WGS) entry which is preliminary data.</text>
</comment>
<keyword evidence="1" id="KW-0175">Coiled coil</keyword>
<accession>A0A2H0TZ03</accession>
<protein>
    <submittedName>
        <fullName evidence="2">Uncharacterized protein</fullName>
    </submittedName>
</protein>
<dbReference type="AlphaFoldDB" id="A0A2H0TZ03"/>
<organism evidence="2 3">
    <name type="scientific">Candidatus Magasanikbacteria bacterium CG10_big_fil_rev_8_21_14_0_10_36_16</name>
    <dbReference type="NCBI Taxonomy" id="1974645"/>
    <lineage>
        <taxon>Bacteria</taxon>
        <taxon>Candidatus Magasanikiibacteriota</taxon>
    </lineage>
</organism>
<name>A0A2H0TZ03_9BACT</name>
<evidence type="ECO:0000256" key="1">
    <source>
        <dbReference type="SAM" id="Coils"/>
    </source>
</evidence>
<proteinExistence type="predicted"/>
<sequence length="188" mass="21251">MQIQNASLKNDVAKLQQEKADLDTNLQTTENKLQEATSVSSTDPLFYSLDGVPATVKKEIVPFDYTAEGLKSLESDCGSTHPENYFENLLSTFQGTNKIVYQFDFTGDGQGNHYKLTVLPNKMNYKTMGEFKNDFDMCSAGGEYPTRMNSKWLIIEGDCVDDNYNFITKSKVDCTELKNKLIQTLEFN</sequence>